<dbReference type="InterPro" id="IPR036291">
    <property type="entry name" value="NAD(P)-bd_dom_sf"/>
</dbReference>
<dbReference type="Gene3D" id="3.40.50.720">
    <property type="entry name" value="NAD(P)-binding Rossmann-like Domain"/>
    <property type="match status" value="1"/>
</dbReference>
<reference evidence="3" key="1">
    <citation type="submission" date="2018-05" db="EMBL/GenBank/DDBJ databases">
        <authorList>
            <person name="Lanie J.A."/>
            <person name="Ng W.-L."/>
            <person name="Kazmierczak K.M."/>
            <person name="Andrzejewski T.M."/>
            <person name="Davidsen T.M."/>
            <person name="Wayne K.J."/>
            <person name="Tettelin H."/>
            <person name="Glass J.I."/>
            <person name="Rusch D."/>
            <person name="Podicherti R."/>
            <person name="Tsui H.-C.T."/>
            <person name="Winkler M.E."/>
        </authorList>
    </citation>
    <scope>NUCLEOTIDE SEQUENCE</scope>
</reference>
<dbReference type="Pfam" id="PF01370">
    <property type="entry name" value="Epimerase"/>
    <property type="match status" value="1"/>
</dbReference>
<sequence>MSKKKVLITGAAGAIGQVLREGLKDRYDLRVLYNRTVLPQQDNEEICQGDITDLDTMETVVDGCDAVIHMAGNPSVQASFADVHHQNSMGTYCLYEACVRRSCPRVVFASTNHVTGEYEKEGIYTTPDMPVRPDSFYGASKAHGEALGRYYADNFGLAVICLRIGSFQPLSSVTERTSDRILSTWLSHRDTVQLCWRGVEAEKVKFGIYYGISGNKRGYWDIQSAIDELGYAPEDNTEDHV</sequence>
<dbReference type="EMBL" id="UINC01092454">
    <property type="protein sequence ID" value="SVC46052.1"/>
    <property type="molecule type" value="Genomic_DNA"/>
</dbReference>
<dbReference type="SUPFAM" id="SSF51735">
    <property type="entry name" value="NAD(P)-binding Rossmann-fold domains"/>
    <property type="match status" value="1"/>
</dbReference>
<protein>
    <recommendedName>
        <fullName evidence="2">NAD-dependent epimerase/dehydratase domain-containing protein</fullName>
    </recommendedName>
</protein>
<proteinExistence type="inferred from homology"/>
<dbReference type="PANTHER" id="PTHR43000">
    <property type="entry name" value="DTDP-D-GLUCOSE 4,6-DEHYDRATASE-RELATED"/>
    <property type="match status" value="1"/>
</dbReference>
<evidence type="ECO:0000256" key="1">
    <source>
        <dbReference type="ARBA" id="ARBA00007637"/>
    </source>
</evidence>
<dbReference type="AlphaFoldDB" id="A0A382MF43"/>
<dbReference type="InterPro" id="IPR001509">
    <property type="entry name" value="Epimerase_deHydtase"/>
</dbReference>
<evidence type="ECO:0000259" key="2">
    <source>
        <dbReference type="Pfam" id="PF01370"/>
    </source>
</evidence>
<evidence type="ECO:0000313" key="3">
    <source>
        <dbReference type="EMBL" id="SVC46052.1"/>
    </source>
</evidence>
<name>A0A382MF43_9ZZZZ</name>
<feature type="domain" description="NAD-dependent epimerase/dehydratase" evidence="2">
    <location>
        <begin position="6"/>
        <end position="166"/>
    </location>
</feature>
<accession>A0A382MF43</accession>
<gene>
    <name evidence="3" type="ORF">METZ01_LOCUS298906</name>
</gene>
<organism evidence="3">
    <name type="scientific">marine metagenome</name>
    <dbReference type="NCBI Taxonomy" id="408172"/>
    <lineage>
        <taxon>unclassified sequences</taxon>
        <taxon>metagenomes</taxon>
        <taxon>ecological metagenomes</taxon>
    </lineage>
</organism>
<comment type="similarity">
    <text evidence="1">Belongs to the NAD(P)-dependent epimerase/dehydratase family.</text>
</comment>